<comment type="caution">
    <text evidence="2">The sequence shown here is derived from an EMBL/GenBank/DDBJ whole genome shotgun (WGS) entry which is preliminary data.</text>
</comment>
<organism evidence="2">
    <name type="scientific">marine sediment metagenome</name>
    <dbReference type="NCBI Taxonomy" id="412755"/>
    <lineage>
        <taxon>unclassified sequences</taxon>
        <taxon>metagenomes</taxon>
        <taxon>ecological metagenomes</taxon>
    </lineage>
</organism>
<dbReference type="SUPFAM" id="SSF53756">
    <property type="entry name" value="UDP-Glycosyltransferase/glycogen phosphorylase"/>
    <property type="match status" value="1"/>
</dbReference>
<name>A0A0F9GFQ0_9ZZZZ</name>
<protein>
    <recommendedName>
        <fullName evidence="1">Spore protein YkvP/CgeB glycosyl transferase-like domain-containing protein</fullName>
    </recommendedName>
</protein>
<dbReference type="InterPro" id="IPR055259">
    <property type="entry name" value="YkvP/CgeB_Glyco_trans-like"/>
</dbReference>
<evidence type="ECO:0000259" key="1">
    <source>
        <dbReference type="Pfam" id="PF13524"/>
    </source>
</evidence>
<proteinExistence type="predicted"/>
<dbReference type="GO" id="GO:0016757">
    <property type="term" value="F:glycosyltransferase activity"/>
    <property type="evidence" value="ECO:0007669"/>
    <property type="project" value="TreeGrafter"/>
</dbReference>
<feature type="domain" description="Spore protein YkvP/CgeB glycosyl transferase-like" evidence="1">
    <location>
        <begin position="83"/>
        <end position="222"/>
    </location>
</feature>
<dbReference type="PANTHER" id="PTHR12526">
    <property type="entry name" value="GLYCOSYLTRANSFERASE"/>
    <property type="match status" value="1"/>
</dbReference>
<dbReference type="Gene3D" id="3.40.50.2000">
    <property type="entry name" value="Glycogen Phosphorylase B"/>
    <property type="match status" value="1"/>
</dbReference>
<dbReference type="EMBL" id="LAZR01018112">
    <property type="protein sequence ID" value="KKL97669.1"/>
    <property type="molecule type" value="Genomic_DNA"/>
</dbReference>
<evidence type="ECO:0000313" key="2">
    <source>
        <dbReference type="EMBL" id="KKL97669.1"/>
    </source>
</evidence>
<dbReference type="Pfam" id="PF13524">
    <property type="entry name" value="Glyco_trans_1_2"/>
    <property type="match status" value="1"/>
</dbReference>
<dbReference type="AlphaFoldDB" id="A0A0F9GFQ0"/>
<gene>
    <name evidence="2" type="ORF">LCGC14_1832160</name>
</gene>
<accession>A0A0F9GFQ0</accession>
<dbReference type="PANTHER" id="PTHR12526:SF600">
    <property type="entry name" value="GLYCOSYL TRANSFERASE GROUP 1"/>
    <property type="match status" value="1"/>
</dbReference>
<sequence>MNEQVLQAIRDERGRQDAKWGVQRHEANEWLAILMEELGEAARATLEGDPVGYVDEVVHVGTLRQSRLEFLVNVAERFLKDRPGWSWSFMGLHEPLLAWFQQNVAGRTGGRLVGVGMVPHAEIAGRLCRAKIGVNYHTLESRQIQVAIPLKVFEYLACGLAVVTTRVPMLVELVTDCPAVALAGEDADSYLAALDGLARRDDLARLAEEARRFSDERFNCRAEGVRLAAMYEDILKDR</sequence>
<reference evidence="2" key="1">
    <citation type="journal article" date="2015" name="Nature">
        <title>Complex archaea that bridge the gap between prokaryotes and eukaryotes.</title>
        <authorList>
            <person name="Spang A."/>
            <person name="Saw J.H."/>
            <person name="Jorgensen S.L."/>
            <person name="Zaremba-Niedzwiedzka K."/>
            <person name="Martijn J."/>
            <person name="Lind A.E."/>
            <person name="van Eijk R."/>
            <person name="Schleper C."/>
            <person name="Guy L."/>
            <person name="Ettema T.J."/>
        </authorList>
    </citation>
    <scope>NUCLEOTIDE SEQUENCE</scope>
</reference>